<dbReference type="GeneID" id="97989040"/>
<dbReference type="Pfam" id="PF02784">
    <property type="entry name" value="Orn_Arg_deC_N"/>
    <property type="match status" value="1"/>
</dbReference>
<dbReference type="Pfam" id="PF00278">
    <property type="entry name" value="Orn_DAP_Arg_deC"/>
    <property type="match status" value="1"/>
</dbReference>
<evidence type="ECO:0000313" key="7">
    <source>
        <dbReference type="EMBL" id="RGE57291.1"/>
    </source>
</evidence>
<evidence type="ECO:0000256" key="2">
    <source>
        <dbReference type="ARBA" id="ARBA00022898"/>
    </source>
</evidence>
<dbReference type="Gene3D" id="3.20.20.10">
    <property type="entry name" value="Alanine racemase"/>
    <property type="match status" value="1"/>
</dbReference>
<gene>
    <name evidence="7" type="ORF">DXC51_19735</name>
</gene>
<dbReference type="InterPro" id="IPR009006">
    <property type="entry name" value="Ala_racemase/Decarboxylase_C"/>
</dbReference>
<dbReference type="GO" id="GO:0008836">
    <property type="term" value="F:diaminopimelate decarboxylase activity"/>
    <property type="evidence" value="ECO:0007669"/>
    <property type="project" value="TreeGrafter"/>
</dbReference>
<keyword evidence="8" id="KW-1185">Reference proteome</keyword>
<comment type="cofactor">
    <cofactor evidence="1 3">
        <name>pyridoxal 5'-phosphate</name>
        <dbReference type="ChEBI" id="CHEBI:597326"/>
    </cofactor>
</comment>
<organism evidence="7 8">
    <name type="scientific">Eisenbergiella massiliensis</name>
    <dbReference type="NCBI Taxonomy" id="1720294"/>
    <lineage>
        <taxon>Bacteria</taxon>
        <taxon>Bacillati</taxon>
        <taxon>Bacillota</taxon>
        <taxon>Clostridia</taxon>
        <taxon>Lachnospirales</taxon>
        <taxon>Lachnospiraceae</taxon>
        <taxon>Eisenbergiella</taxon>
    </lineage>
</organism>
<dbReference type="InterPro" id="IPR000183">
    <property type="entry name" value="Orn/DAP/Arg_de-COase"/>
</dbReference>
<dbReference type="InterPro" id="IPR022643">
    <property type="entry name" value="De-COase2_C"/>
</dbReference>
<protein>
    <submittedName>
        <fullName evidence="7">Pyridoxal-dependent decarboxylase</fullName>
    </submittedName>
</protein>
<evidence type="ECO:0000313" key="8">
    <source>
        <dbReference type="Proteomes" id="UP000260812"/>
    </source>
</evidence>
<comment type="caution">
    <text evidence="7">The sequence shown here is derived from an EMBL/GenBank/DDBJ whole genome shotgun (WGS) entry which is preliminary data.</text>
</comment>
<dbReference type="PANTHER" id="PTHR43727">
    <property type="entry name" value="DIAMINOPIMELATE DECARBOXYLASE"/>
    <property type="match status" value="1"/>
</dbReference>
<dbReference type="Gene3D" id="2.40.37.10">
    <property type="entry name" value="Lyase, Ornithine Decarboxylase, Chain A, domain 1"/>
    <property type="match status" value="1"/>
</dbReference>
<dbReference type="EMBL" id="QVLV01000016">
    <property type="protein sequence ID" value="RGE57291.1"/>
    <property type="molecule type" value="Genomic_DNA"/>
</dbReference>
<reference evidence="7" key="1">
    <citation type="submission" date="2018-08" db="EMBL/GenBank/DDBJ databases">
        <title>A genome reference for cultivated species of the human gut microbiota.</title>
        <authorList>
            <person name="Zou Y."/>
            <person name="Xue W."/>
            <person name="Luo G."/>
        </authorList>
    </citation>
    <scope>NUCLEOTIDE SEQUENCE [LARGE SCALE GENOMIC DNA]</scope>
    <source>
        <strain evidence="7">TF05-5AC</strain>
    </source>
</reference>
<proteinExistence type="inferred from homology"/>
<feature type="domain" description="Orn/DAP/Arg decarboxylase 2 N-terminal" evidence="6">
    <location>
        <begin position="35"/>
        <end position="263"/>
    </location>
</feature>
<dbReference type="InterPro" id="IPR029066">
    <property type="entry name" value="PLP-binding_barrel"/>
</dbReference>
<dbReference type="PRINTS" id="PR01179">
    <property type="entry name" value="ODADCRBXLASE"/>
</dbReference>
<evidence type="ECO:0000259" key="5">
    <source>
        <dbReference type="Pfam" id="PF00278"/>
    </source>
</evidence>
<evidence type="ECO:0000259" key="6">
    <source>
        <dbReference type="Pfam" id="PF02784"/>
    </source>
</evidence>
<feature type="modified residue" description="N6-(pyridoxal phosphate)lysine" evidence="3">
    <location>
        <position position="44"/>
    </location>
</feature>
<comment type="similarity">
    <text evidence="4">Belongs to the Orn/Lys/Arg decarboxylase class-II family.</text>
</comment>
<dbReference type="Proteomes" id="UP000260812">
    <property type="component" value="Unassembled WGS sequence"/>
</dbReference>
<evidence type="ECO:0000256" key="3">
    <source>
        <dbReference type="PIRSR" id="PIRSR600183-50"/>
    </source>
</evidence>
<feature type="active site" description="Proton donor" evidence="3">
    <location>
        <position position="330"/>
    </location>
</feature>
<dbReference type="RefSeq" id="WP_025488452.1">
    <property type="nucleotide sequence ID" value="NZ_CALBAU010000162.1"/>
</dbReference>
<sequence length="408" mass="46878">MNSDTLQTPYFYIRETGLDTDAAILKEALSKNWGPNHLVGYSVKTNSLPWLLQYMKGQGFFAEIVSDTEYRLVKKLGFDNAHMIYNGPIKEKEIFNSILLDGGYINIDSTEEPIWLEELSAAYPQRNFSVGVRVNCDIAALCPEEVLVEEEGGRFGYCYENGRLEEVISRINRLPNVKVAGLHLHSSTQSRTVSVYAALASMAVRIAEEYNLELSYVDMGGGYFGGREDKPDYRDYFYAICKELRRKFDPTRTTLIAEPGVSLISRATTFVTSVKDVKEIRNHSFLITDGSRTNLNPLVTRHVYPHHMVYVDEPEKRPVIKSQWVTGFTCMEYDRLFEIKDGPAMKPGDKVVYDTAGGYTMCLNPLFIHYFPPVYVEHRDGTLFKTRDQWDVDEFMQKNYIEERDFHE</sequence>
<evidence type="ECO:0000256" key="1">
    <source>
        <dbReference type="ARBA" id="ARBA00001933"/>
    </source>
</evidence>
<dbReference type="PANTHER" id="PTHR43727:SF3">
    <property type="entry name" value="GROUP IV DECARBOXYLASE"/>
    <property type="match status" value="1"/>
</dbReference>
<dbReference type="SUPFAM" id="SSF50621">
    <property type="entry name" value="Alanine racemase C-terminal domain-like"/>
    <property type="match status" value="1"/>
</dbReference>
<name>A0A3E3HZM8_9FIRM</name>
<feature type="domain" description="Orn/DAP/Arg decarboxylase 2 C-terminal" evidence="5">
    <location>
        <begin position="266"/>
        <end position="357"/>
    </location>
</feature>
<dbReference type="AlphaFoldDB" id="A0A3E3HZM8"/>
<dbReference type="InterPro" id="IPR022644">
    <property type="entry name" value="De-COase2_N"/>
</dbReference>
<evidence type="ECO:0000256" key="4">
    <source>
        <dbReference type="RuleBase" id="RU003737"/>
    </source>
</evidence>
<dbReference type="SUPFAM" id="SSF51419">
    <property type="entry name" value="PLP-binding barrel"/>
    <property type="match status" value="1"/>
</dbReference>
<accession>A0A3E3HZM8</accession>
<dbReference type="GO" id="GO:0009089">
    <property type="term" value="P:lysine biosynthetic process via diaminopimelate"/>
    <property type="evidence" value="ECO:0007669"/>
    <property type="project" value="TreeGrafter"/>
</dbReference>
<keyword evidence="2 3" id="KW-0663">Pyridoxal phosphate</keyword>